<dbReference type="RefSeq" id="WP_175542711.1">
    <property type="nucleotide sequence ID" value="NZ_FOOI01000015.1"/>
</dbReference>
<dbReference type="EMBL" id="FOOI01000015">
    <property type="protein sequence ID" value="SFH30343.1"/>
    <property type="molecule type" value="Genomic_DNA"/>
</dbReference>
<keyword evidence="7" id="KW-0479">Metal-binding</keyword>
<evidence type="ECO:0000313" key="7">
    <source>
        <dbReference type="EMBL" id="SFH30343.1"/>
    </source>
</evidence>
<keyword evidence="4" id="KW-1133">Transmembrane helix</keyword>
<feature type="region of interest" description="Disordered" evidence="3">
    <location>
        <begin position="71"/>
        <end position="142"/>
    </location>
</feature>
<evidence type="ECO:0000313" key="6">
    <source>
        <dbReference type="EMBL" id="NYH81757.1"/>
    </source>
</evidence>
<gene>
    <name evidence="6" type="ORF">FHR37_000608</name>
    <name evidence="7" type="ORF">SAMN05421678_11575</name>
</gene>
<evidence type="ECO:0000256" key="2">
    <source>
        <dbReference type="ARBA" id="ARBA00023163"/>
    </source>
</evidence>
<dbReference type="GO" id="GO:0008270">
    <property type="term" value="F:zinc ion binding"/>
    <property type="evidence" value="ECO:0007669"/>
    <property type="project" value="UniProtKB-KW"/>
</dbReference>
<keyword evidence="4" id="KW-0472">Membrane</keyword>
<evidence type="ECO:0000313" key="9">
    <source>
        <dbReference type="Proteomes" id="UP000533017"/>
    </source>
</evidence>
<evidence type="ECO:0000313" key="8">
    <source>
        <dbReference type="Proteomes" id="UP000199052"/>
    </source>
</evidence>
<keyword evidence="1" id="KW-0805">Transcription regulation</keyword>
<organism evidence="7 8">
    <name type="scientific">Actinopolymorpha cephalotaxi</name>
    <dbReference type="NCBI Taxonomy" id="504797"/>
    <lineage>
        <taxon>Bacteria</taxon>
        <taxon>Bacillati</taxon>
        <taxon>Actinomycetota</taxon>
        <taxon>Actinomycetes</taxon>
        <taxon>Propionibacteriales</taxon>
        <taxon>Actinopolymorphaceae</taxon>
        <taxon>Actinopolymorpha</taxon>
    </lineage>
</organism>
<dbReference type="Gene3D" id="1.10.10.1320">
    <property type="entry name" value="Anti-sigma factor, zinc-finger domain"/>
    <property type="match status" value="1"/>
</dbReference>
<proteinExistence type="predicted"/>
<protein>
    <submittedName>
        <fullName evidence="6">Anti-sigma factor RsiW</fullName>
    </submittedName>
    <submittedName>
        <fullName evidence="7">Putative zinc-finger</fullName>
    </submittedName>
</protein>
<feature type="transmembrane region" description="Helical" evidence="4">
    <location>
        <begin position="142"/>
        <end position="164"/>
    </location>
</feature>
<evidence type="ECO:0000256" key="1">
    <source>
        <dbReference type="ARBA" id="ARBA00023015"/>
    </source>
</evidence>
<evidence type="ECO:0000259" key="5">
    <source>
        <dbReference type="Pfam" id="PF13490"/>
    </source>
</evidence>
<keyword evidence="7" id="KW-0863">Zinc-finger</keyword>
<keyword evidence="9" id="KW-1185">Reference proteome</keyword>
<dbReference type="InterPro" id="IPR041916">
    <property type="entry name" value="Anti_sigma_zinc_sf"/>
</dbReference>
<feature type="compositionally biased region" description="Basic residues" evidence="3">
    <location>
        <begin position="126"/>
        <end position="142"/>
    </location>
</feature>
<reference evidence="6 9" key="2">
    <citation type="submission" date="2020-07" db="EMBL/GenBank/DDBJ databases">
        <title>Sequencing the genomes of 1000 actinobacteria strains.</title>
        <authorList>
            <person name="Klenk H.-P."/>
        </authorList>
    </citation>
    <scope>NUCLEOTIDE SEQUENCE [LARGE SCALE GENOMIC DNA]</scope>
    <source>
        <strain evidence="6 9">DSM 45117</strain>
    </source>
</reference>
<name>A0A1I2YXI1_9ACTN</name>
<keyword evidence="7" id="KW-0862">Zinc</keyword>
<feature type="region of interest" description="Disordered" evidence="3">
    <location>
        <begin position="194"/>
        <end position="216"/>
    </location>
</feature>
<dbReference type="EMBL" id="JACBZA010000001">
    <property type="protein sequence ID" value="NYH81757.1"/>
    <property type="molecule type" value="Genomic_DNA"/>
</dbReference>
<reference evidence="7 8" key="1">
    <citation type="submission" date="2016-10" db="EMBL/GenBank/DDBJ databases">
        <authorList>
            <person name="de Groot N.N."/>
        </authorList>
    </citation>
    <scope>NUCLEOTIDE SEQUENCE [LARGE SCALE GENOMIC DNA]</scope>
    <source>
        <strain evidence="7 8">CPCC 202808</strain>
    </source>
</reference>
<accession>A0A1I2YXI1</accession>
<sequence length="216" mass="22107">MTHDRAVLSALVDGELDHEARDQVHAHLAHCAECRDAVDAERRVKSLLSGMPAPTASASLEAGLLALAEPAGVSGEESPRPLGSGASATRGDLARTPIQAGVRVPARAPRLGPSAAHRPPGQPGTRRPRRDSRPAGRSRRRLTVGVAGAAAMATMTFVVAFAAGGQPKEPAQVSVVPPVQRYAVDHAGSAAEVPLTDPGAATASFDRGLLAPTAGR</sequence>
<evidence type="ECO:0000256" key="4">
    <source>
        <dbReference type="SAM" id="Phobius"/>
    </source>
</evidence>
<dbReference type="Proteomes" id="UP000533017">
    <property type="component" value="Unassembled WGS sequence"/>
</dbReference>
<keyword evidence="2" id="KW-0804">Transcription</keyword>
<keyword evidence="4" id="KW-0812">Transmembrane</keyword>
<dbReference type="Pfam" id="PF13490">
    <property type="entry name" value="zf-HC2"/>
    <property type="match status" value="1"/>
</dbReference>
<evidence type="ECO:0000256" key="3">
    <source>
        <dbReference type="SAM" id="MobiDB-lite"/>
    </source>
</evidence>
<dbReference type="InterPro" id="IPR027383">
    <property type="entry name" value="Znf_put"/>
</dbReference>
<dbReference type="AlphaFoldDB" id="A0A1I2YXI1"/>
<dbReference type="Proteomes" id="UP000199052">
    <property type="component" value="Unassembled WGS sequence"/>
</dbReference>
<dbReference type="STRING" id="504797.SAMN05421678_11575"/>
<feature type="domain" description="Putative zinc-finger" evidence="5">
    <location>
        <begin position="6"/>
        <end position="35"/>
    </location>
</feature>